<keyword evidence="3" id="KW-1185">Reference proteome</keyword>
<protein>
    <submittedName>
        <fullName evidence="2">Uncharacterized protein</fullName>
    </submittedName>
</protein>
<accession>A0A4Z2H420</accession>
<evidence type="ECO:0000313" key="2">
    <source>
        <dbReference type="EMBL" id="TNN60598.1"/>
    </source>
</evidence>
<organism evidence="2 3">
    <name type="scientific">Liparis tanakae</name>
    <name type="common">Tanaka's snailfish</name>
    <dbReference type="NCBI Taxonomy" id="230148"/>
    <lineage>
        <taxon>Eukaryota</taxon>
        <taxon>Metazoa</taxon>
        <taxon>Chordata</taxon>
        <taxon>Craniata</taxon>
        <taxon>Vertebrata</taxon>
        <taxon>Euteleostomi</taxon>
        <taxon>Actinopterygii</taxon>
        <taxon>Neopterygii</taxon>
        <taxon>Teleostei</taxon>
        <taxon>Neoteleostei</taxon>
        <taxon>Acanthomorphata</taxon>
        <taxon>Eupercaria</taxon>
        <taxon>Perciformes</taxon>
        <taxon>Cottioidei</taxon>
        <taxon>Cottales</taxon>
        <taxon>Liparidae</taxon>
        <taxon>Liparis</taxon>
    </lineage>
</organism>
<proteinExistence type="predicted"/>
<evidence type="ECO:0000313" key="3">
    <source>
        <dbReference type="Proteomes" id="UP000314294"/>
    </source>
</evidence>
<comment type="caution">
    <text evidence="2">The sequence shown here is derived from an EMBL/GenBank/DDBJ whole genome shotgun (WGS) entry which is preliminary data.</text>
</comment>
<dbReference type="Proteomes" id="UP000314294">
    <property type="component" value="Unassembled WGS sequence"/>
</dbReference>
<evidence type="ECO:0000256" key="1">
    <source>
        <dbReference type="SAM" id="MobiDB-lite"/>
    </source>
</evidence>
<dbReference type="EMBL" id="SRLO01000331">
    <property type="protein sequence ID" value="TNN60598.1"/>
    <property type="molecule type" value="Genomic_DNA"/>
</dbReference>
<sequence>MAWRSEPLEAPGLGYRSQQQQNTLDIKLALWALRTSTQSPAGDRRLACGRDKLLSALLFHAFCSKRCSCCSEYHSGDSGGDGGKYLNCHLARDATASLLFTALASMGTCNPWQPEISPVTSACGHESRHSGAPESPKPSGTLGTEENVSVIQRRVCKSQDF</sequence>
<reference evidence="2 3" key="1">
    <citation type="submission" date="2019-03" db="EMBL/GenBank/DDBJ databases">
        <title>First draft genome of Liparis tanakae, snailfish: a comprehensive survey of snailfish specific genes.</title>
        <authorList>
            <person name="Kim W."/>
            <person name="Song I."/>
            <person name="Jeong J.-H."/>
            <person name="Kim D."/>
            <person name="Kim S."/>
            <person name="Ryu S."/>
            <person name="Song J.Y."/>
            <person name="Lee S.K."/>
        </authorList>
    </citation>
    <scope>NUCLEOTIDE SEQUENCE [LARGE SCALE GENOMIC DNA]</scope>
    <source>
        <tissue evidence="2">Muscle</tissue>
    </source>
</reference>
<gene>
    <name evidence="2" type="ORF">EYF80_029199</name>
</gene>
<name>A0A4Z2H420_9TELE</name>
<feature type="region of interest" description="Disordered" evidence="1">
    <location>
        <begin position="120"/>
        <end position="149"/>
    </location>
</feature>
<dbReference type="AlphaFoldDB" id="A0A4Z2H420"/>